<accession>A0A8G1ZX41</accession>
<dbReference type="PANTHER" id="PTHR42871:SF1">
    <property type="entry name" value="CITRATE SYNTHASE"/>
    <property type="match status" value="1"/>
</dbReference>
<dbReference type="Gene3D" id="1.10.580.10">
    <property type="entry name" value="Citrate Synthase, domain 1"/>
    <property type="match status" value="1"/>
</dbReference>
<sequence>MRWLLRGIYRMGTKPLILSLDGQEAIPLNTVSGTLGHLGIDLRALANSGICSFDPGFSNTAGCESAISYIDTENSVLLHRGYPVDQLARQCEFLEVAYIMLHGEAPDEESYQVFREKITRHTLVHEQMAKMCSGFRRDSHPMALMCAMVGALAAFYHDVLDVENPEHRALAATRLLSKMPTLAAMSYKFSIEQPAVYPRNDLSYAGNFLHMLFAIPAEKYQVNPVIEQALNQIMVLHADHGQCASTTTVRAAGSSGANLFACVAAGLASMWGPMHGGANEASMQMLGDIESVEQVPAFISKVKRDPLAFRRLGFGNSRYKYLDPRAAILRETCHKVLAELGMSDRLLQVAMALEEVALNDSYFVENGLSPSVDFYTAVILKAMGLPSSMFVVMTAVGRTLGWVAHWNEMHESPLNIYRPRQIYTGEAARDYVSRRGIK</sequence>
<dbReference type="PANTHER" id="PTHR42871">
    <property type="entry name" value="CITRATE SYNTHASE"/>
    <property type="match status" value="1"/>
</dbReference>
<dbReference type="PIRSF" id="PIRSF001369">
    <property type="entry name" value="Citrate_synth"/>
    <property type="match status" value="1"/>
</dbReference>
<evidence type="ECO:0000256" key="6">
    <source>
        <dbReference type="NCBIfam" id="TIGR01798"/>
    </source>
</evidence>
<dbReference type="GO" id="GO:0005737">
    <property type="term" value="C:cytoplasm"/>
    <property type="evidence" value="ECO:0007669"/>
    <property type="project" value="InterPro"/>
</dbReference>
<dbReference type="SUPFAM" id="SSF48256">
    <property type="entry name" value="Citrate synthase"/>
    <property type="match status" value="1"/>
</dbReference>
<evidence type="ECO:0000256" key="5">
    <source>
        <dbReference type="ARBA" id="ARBA00049288"/>
    </source>
</evidence>
<evidence type="ECO:0000256" key="3">
    <source>
        <dbReference type="ARBA" id="ARBA00022532"/>
    </source>
</evidence>
<evidence type="ECO:0000256" key="1">
    <source>
        <dbReference type="ARBA" id="ARBA00004751"/>
    </source>
</evidence>
<evidence type="ECO:0000256" key="4">
    <source>
        <dbReference type="ARBA" id="ARBA00022679"/>
    </source>
</evidence>
<dbReference type="InterPro" id="IPR024176">
    <property type="entry name" value="Citrate_synthase_bac-typ"/>
</dbReference>
<organism evidence="9 10">
    <name type="scientific">Raoultella planticola</name>
    <name type="common">Klebsiella planticola</name>
    <dbReference type="NCBI Taxonomy" id="575"/>
    <lineage>
        <taxon>Bacteria</taxon>
        <taxon>Pseudomonadati</taxon>
        <taxon>Pseudomonadota</taxon>
        <taxon>Gammaproteobacteria</taxon>
        <taxon>Enterobacterales</taxon>
        <taxon>Enterobacteriaceae</taxon>
        <taxon>Klebsiella/Raoultella group</taxon>
        <taxon>Raoultella</taxon>
    </lineage>
</organism>
<keyword evidence="3 8" id="KW-0816">Tricarboxylic acid cycle</keyword>
<dbReference type="Gene3D" id="2.20.28.60">
    <property type="match status" value="1"/>
</dbReference>
<name>A0A8G1ZX41_RAOPL</name>
<dbReference type="UniPathway" id="UPA00223">
    <property type="reaction ID" value="UER00717"/>
</dbReference>
<dbReference type="InterPro" id="IPR016143">
    <property type="entry name" value="Citrate_synth-like_sm_a-sub"/>
</dbReference>
<comment type="catalytic activity">
    <reaction evidence="5 8">
        <text>oxaloacetate + acetyl-CoA + H2O = citrate + CoA + H(+)</text>
        <dbReference type="Rhea" id="RHEA:16845"/>
        <dbReference type="ChEBI" id="CHEBI:15377"/>
        <dbReference type="ChEBI" id="CHEBI:15378"/>
        <dbReference type="ChEBI" id="CHEBI:16452"/>
        <dbReference type="ChEBI" id="CHEBI:16947"/>
        <dbReference type="ChEBI" id="CHEBI:57287"/>
        <dbReference type="ChEBI" id="CHEBI:57288"/>
        <dbReference type="EC" id="2.3.3.16"/>
    </reaction>
</comment>
<keyword evidence="4 7" id="KW-0808">Transferase</keyword>
<evidence type="ECO:0000256" key="7">
    <source>
        <dbReference type="PIRNR" id="PIRNR001369"/>
    </source>
</evidence>
<dbReference type="InterPro" id="IPR010953">
    <property type="entry name" value="Citrate_synthase_typ-I"/>
</dbReference>
<gene>
    <name evidence="9" type="primary">gltA_1</name>
    <name evidence="9" type="ORF">SAMEA2273876_00263</name>
</gene>
<evidence type="ECO:0000256" key="2">
    <source>
        <dbReference type="ARBA" id="ARBA00010566"/>
    </source>
</evidence>
<dbReference type="GO" id="GO:0036440">
    <property type="term" value="F:citrate synthase activity"/>
    <property type="evidence" value="ECO:0007669"/>
    <property type="project" value="UniProtKB-EC"/>
</dbReference>
<dbReference type="EMBL" id="FLAC01000001">
    <property type="protein sequence ID" value="SAP44126.1"/>
    <property type="molecule type" value="Genomic_DNA"/>
</dbReference>
<dbReference type="PRINTS" id="PR00143">
    <property type="entry name" value="CITRTSNTHASE"/>
</dbReference>
<dbReference type="InterPro" id="IPR016142">
    <property type="entry name" value="Citrate_synth-like_lrg_a-sub"/>
</dbReference>
<dbReference type="NCBIfam" id="NF004126">
    <property type="entry name" value="PRK05614.1"/>
    <property type="match status" value="1"/>
</dbReference>
<keyword evidence="9" id="KW-0012">Acyltransferase</keyword>
<dbReference type="CDD" id="cd06114">
    <property type="entry name" value="EcCS_like"/>
    <property type="match status" value="1"/>
</dbReference>
<dbReference type="NCBIfam" id="TIGR01798">
    <property type="entry name" value="cit_synth_I"/>
    <property type="match status" value="1"/>
</dbReference>
<comment type="caution">
    <text evidence="9">The sequence shown here is derived from an EMBL/GenBank/DDBJ whole genome shotgun (WGS) entry which is preliminary data.</text>
</comment>
<comment type="similarity">
    <text evidence="2 7">Belongs to the citrate synthase family.</text>
</comment>
<evidence type="ECO:0000313" key="10">
    <source>
        <dbReference type="Proteomes" id="UP000078124"/>
    </source>
</evidence>
<dbReference type="Gene3D" id="1.10.230.10">
    <property type="entry name" value="Cytochrome P450-Terp, domain 2"/>
    <property type="match status" value="1"/>
</dbReference>
<dbReference type="Proteomes" id="UP000078124">
    <property type="component" value="Unassembled WGS sequence"/>
</dbReference>
<dbReference type="Pfam" id="PF00285">
    <property type="entry name" value="Citrate_synt"/>
    <property type="match status" value="1"/>
</dbReference>
<dbReference type="InterPro" id="IPR002020">
    <property type="entry name" value="Citrate_synthase"/>
</dbReference>
<dbReference type="InterPro" id="IPR036969">
    <property type="entry name" value="Citrate_synthase_sf"/>
</dbReference>
<comment type="pathway">
    <text evidence="1 8">Carbohydrate metabolism; tricarboxylic acid cycle; isocitrate from oxaloacetate: step 1/2.</text>
</comment>
<evidence type="ECO:0000313" key="9">
    <source>
        <dbReference type="EMBL" id="SAP44126.1"/>
    </source>
</evidence>
<reference evidence="9 10" key="1">
    <citation type="submission" date="2016-05" db="EMBL/GenBank/DDBJ databases">
        <authorList>
            <consortium name="Pathogen Informatics"/>
        </authorList>
    </citation>
    <scope>NUCLEOTIDE SEQUENCE [LARGE SCALE GENOMIC DNA]</scope>
    <source>
        <strain evidence="9 10">2880STDY5682802</strain>
    </source>
</reference>
<protein>
    <recommendedName>
        <fullName evidence="6 7">Citrate synthase</fullName>
    </recommendedName>
</protein>
<dbReference type="GO" id="GO:0006099">
    <property type="term" value="P:tricarboxylic acid cycle"/>
    <property type="evidence" value="ECO:0007669"/>
    <property type="project" value="UniProtKB-UniRule"/>
</dbReference>
<dbReference type="AlphaFoldDB" id="A0A8G1ZX41"/>
<evidence type="ECO:0000256" key="8">
    <source>
        <dbReference type="RuleBase" id="RU003370"/>
    </source>
</evidence>
<proteinExistence type="inferred from homology"/>